<evidence type="ECO:0000256" key="5">
    <source>
        <dbReference type="ARBA" id="ARBA00022960"/>
    </source>
</evidence>
<name>A0ABU3Z9I9_9FIRM</name>
<keyword evidence="4 8" id="KW-0812">Transmembrane</keyword>
<dbReference type="Pfam" id="PF04093">
    <property type="entry name" value="MreD"/>
    <property type="match status" value="1"/>
</dbReference>
<dbReference type="NCBIfam" id="TIGR03426">
    <property type="entry name" value="shape_MreD"/>
    <property type="match status" value="1"/>
</dbReference>
<dbReference type="EMBL" id="JAWJZB010000007">
    <property type="protein sequence ID" value="MDV5088586.1"/>
    <property type="molecule type" value="Genomic_DNA"/>
</dbReference>
<comment type="subcellular location">
    <subcellularLocation>
        <location evidence="1">Cell membrane</location>
        <topology evidence="1">Multi-pass membrane protein</topology>
    </subcellularLocation>
</comment>
<evidence type="ECO:0000256" key="7">
    <source>
        <dbReference type="ARBA" id="ARBA00023136"/>
    </source>
</evidence>
<evidence type="ECO:0000313" key="10">
    <source>
        <dbReference type="Proteomes" id="UP001272515"/>
    </source>
</evidence>
<evidence type="ECO:0000256" key="1">
    <source>
        <dbReference type="ARBA" id="ARBA00004651"/>
    </source>
</evidence>
<evidence type="ECO:0000256" key="3">
    <source>
        <dbReference type="ARBA" id="ARBA00022475"/>
    </source>
</evidence>
<keyword evidence="3" id="KW-1003">Cell membrane</keyword>
<keyword evidence="5" id="KW-0133">Cell shape</keyword>
<keyword evidence="7 8" id="KW-0472">Membrane</keyword>
<keyword evidence="10" id="KW-1185">Reference proteome</keyword>
<evidence type="ECO:0000256" key="2">
    <source>
        <dbReference type="ARBA" id="ARBA00007776"/>
    </source>
</evidence>
<feature type="transmembrane region" description="Helical" evidence="8">
    <location>
        <begin position="133"/>
        <end position="153"/>
    </location>
</feature>
<accession>A0ABU3Z9I9</accession>
<comment type="similarity">
    <text evidence="2">Belongs to the MreD family.</text>
</comment>
<feature type="transmembrane region" description="Helical" evidence="8">
    <location>
        <begin position="51"/>
        <end position="83"/>
    </location>
</feature>
<keyword evidence="6 8" id="KW-1133">Transmembrane helix</keyword>
<proteinExistence type="inferred from homology"/>
<evidence type="ECO:0000256" key="8">
    <source>
        <dbReference type="SAM" id="Phobius"/>
    </source>
</evidence>
<protein>
    <submittedName>
        <fullName evidence="9">Rod shape-determining protein MreD</fullName>
    </submittedName>
</protein>
<evidence type="ECO:0000256" key="6">
    <source>
        <dbReference type="ARBA" id="ARBA00022989"/>
    </source>
</evidence>
<dbReference type="Proteomes" id="UP001272515">
    <property type="component" value="Unassembled WGS sequence"/>
</dbReference>
<evidence type="ECO:0000256" key="4">
    <source>
        <dbReference type="ARBA" id="ARBA00022692"/>
    </source>
</evidence>
<evidence type="ECO:0000313" key="9">
    <source>
        <dbReference type="EMBL" id="MDV5088586.1"/>
    </source>
</evidence>
<gene>
    <name evidence="9" type="primary">mreD</name>
    <name evidence="9" type="ORF">RVY80_06995</name>
</gene>
<reference evidence="9 10" key="1">
    <citation type="submission" date="2023-10" db="EMBL/GenBank/DDBJ databases">
        <title>Veillonella sp. nov., isolated from a pig farm feces dump.</title>
        <authorList>
            <person name="Chang Y.-H."/>
        </authorList>
    </citation>
    <scope>NUCLEOTIDE SEQUENCE [LARGE SCALE GENOMIC DNA]</scope>
    <source>
        <strain evidence="9 10">YH-vei2233</strain>
    </source>
</reference>
<feature type="transmembrane region" description="Helical" evidence="8">
    <location>
        <begin position="95"/>
        <end position="112"/>
    </location>
</feature>
<comment type="caution">
    <text evidence="9">The sequence shown here is derived from an EMBL/GenBank/DDBJ whole genome shotgun (WGS) entry which is preliminary data.</text>
</comment>
<dbReference type="InterPro" id="IPR007227">
    <property type="entry name" value="Cell_shape_determining_MreD"/>
</dbReference>
<organism evidence="9 10">
    <name type="scientific">Veillonella absiana</name>
    <dbReference type="NCBI Taxonomy" id="3079305"/>
    <lineage>
        <taxon>Bacteria</taxon>
        <taxon>Bacillati</taxon>
        <taxon>Bacillota</taxon>
        <taxon>Negativicutes</taxon>
        <taxon>Veillonellales</taxon>
        <taxon>Veillonellaceae</taxon>
        <taxon>Veillonella</taxon>
    </lineage>
</organism>
<sequence>MRTLAYVLLGIITFYLQAQVIPMVFHTSWLPNLILVWVVLLTLLNGRRTGLFVAIVGGLIHDVLISNFFGLHMFPYVIIVYLLSFVKARIYEEQWYISFILVVLSTIVDGLVRMGMLYMIRADISFLPYMWHMVLPPMLLNGGLGVIIHFMLWKLEEKEQYMW</sequence>
<dbReference type="RefSeq" id="WP_295188259.1">
    <property type="nucleotide sequence ID" value="NZ_JAWJZA010000006.1"/>
</dbReference>